<evidence type="ECO:0000313" key="3">
    <source>
        <dbReference type="EMBL" id="ODV98081.1"/>
    </source>
</evidence>
<gene>
    <name evidence="3" type="ORF">PACTADRAFT_185534</name>
</gene>
<protein>
    <submittedName>
        <fullName evidence="3">Uncharacterized protein</fullName>
    </submittedName>
</protein>
<dbReference type="Proteomes" id="UP000094236">
    <property type="component" value="Unassembled WGS sequence"/>
</dbReference>
<keyword evidence="2" id="KW-0472">Membrane</keyword>
<reference evidence="4" key="1">
    <citation type="submission" date="2016-05" db="EMBL/GenBank/DDBJ databases">
        <title>Comparative genomics of biotechnologically important yeasts.</title>
        <authorList>
            <consortium name="DOE Joint Genome Institute"/>
            <person name="Riley R."/>
            <person name="Haridas S."/>
            <person name="Wolfe K.H."/>
            <person name="Lopes M.R."/>
            <person name="Hittinger C.T."/>
            <person name="Goker M."/>
            <person name="Salamov A."/>
            <person name="Wisecaver J."/>
            <person name="Long T.M."/>
            <person name="Aerts A.L."/>
            <person name="Barry K."/>
            <person name="Choi C."/>
            <person name="Clum A."/>
            <person name="Coughlan A.Y."/>
            <person name="Deshpande S."/>
            <person name="Douglass A.P."/>
            <person name="Hanson S.J."/>
            <person name="Klenk H.-P."/>
            <person name="Labutti K."/>
            <person name="Lapidus A."/>
            <person name="Lindquist E."/>
            <person name="Lipzen A."/>
            <person name="Meier-Kolthoff J.P."/>
            <person name="Ohm R.A."/>
            <person name="Otillar R.P."/>
            <person name="Pangilinan J."/>
            <person name="Peng Y."/>
            <person name="Rokas A."/>
            <person name="Rosa C.A."/>
            <person name="Scheuner C."/>
            <person name="Sibirny A.A."/>
            <person name="Slot J.C."/>
            <person name="Stielow J.B."/>
            <person name="Sun H."/>
            <person name="Kurtzman C.P."/>
            <person name="Blackwell M."/>
            <person name="Grigoriev I.V."/>
            <person name="Jeffries T.W."/>
        </authorList>
    </citation>
    <scope>NUCLEOTIDE SEQUENCE [LARGE SCALE GENOMIC DNA]</scope>
    <source>
        <strain evidence="4">NRRL Y-2460</strain>
    </source>
</reference>
<accession>A0A1E4U262</accession>
<feature type="region of interest" description="Disordered" evidence="1">
    <location>
        <begin position="205"/>
        <end position="224"/>
    </location>
</feature>
<sequence length="255" mass="28910">MSNLASTIENLPGYSIAIDYWNDYAGEHFQTKDPFQEELPNGSKKRRKLPEGATNEEKKLWKRIQKKAWLDDKCFMGCYPVSCGIGLAPILAAIPCIGPLLMYAIHGRLIHIAKGIDLNAKDVAKMEANIIFDLLISLPPILGSLLSWLNGCSTRNAVIVYKHMARKVLEREQQAHRQHQNQNHIVSNTYQGKADADADLDLDHPIDTSPYDYKQPKAPQPAATQTKFDRFLDKFDNIKANDRYHKMQTTGVYEN</sequence>
<dbReference type="InterPro" id="IPR025187">
    <property type="entry name" value="DUF4112"/>
</dbReference>
<dbReference type="PANTHER" id="PTHR35519:SF1">
    <property type="entry name" value="YALI0C06193P"/>
    <property type="match status" value="1"/>
</dbReference>
<proteinExistence type="predicted"/>
<feature type="transmembrane region" description="Helical" evidence="2">
    <location>
        <begin position="126"/>
        <end position="149"/>
    </location>
</feature>
<evidence type="ECO:0000313" key="4">
    <source>
        <dbReference type="Proteomes" id="UP000094236"/>
    </source>
</evidence>
<evidence type="ECO:0000256" key="1">
    <source>
        <dbReference type="SAM" id="MobiDB-lite"/>
    </source>
</evidence>
<feature type="transmembrane region" description="Helical" evidence="2">
    <location>
        <begin position="79"/>
        <end position="105"/>
    </location>
</feature>
<evidence type="ECO:0000256" key="2">
    <source>
        <dbReference type="SAM" id="Phobius"/>
    </source>
</evidence>
<dbReference type="AlphaFoldDB" id="A0A1E4U262"/>
<organism evidence="3 4">
    <name type="scientific">Pachysolen tannophilus NRRL Y-2460</name>
    <dbReference type="NCBI Taxonomy" id="669874"/>
    <lineage>
        <taxon>Eukaryota</taxon>
        <taxon>Fungi</taxon>
        <taxon>Dikarya</taxon>
        <taxon>Ascomycota</taxon>
        <taxon>Saccharomycotina</taxon>
        <taxon>Pichiomycetes</taxon>
        <taxon>Pachysolenaceae</taxon>
        <taxon>Pachysolen</taxon>
    </lineage>
</organism>
<name>A0A1E4U262_PACTA</name>
<feature type="region of interest" description="Disordered" evidence="1">
    <location>
        <begin position="34"/>
        <end position="54"/>
    </location>
</feature>
<dbReference type="PANTHER" id="PTHR35519">
    <property type="entry name" value="MEMBRANE PROTEINS"/>
    <property type="match status" value="1"/>
</dbReference>
<keyword evidence="2" id="KW-1133">Transmembrane helix</keyword>
<dbReference type="Pfam" id="PF13430">
    <property type="entry name" value="DUF4112"/>
    <property type="match status" value="1"/>
</dbReference>
<dbReference type="EMBL" id="KV454011">
    <property type="protein sequence ID" value="ODV98081.1"/>
    <property type="molecule type" value="Genomic_DNA"/>
</dbReference>
<dbReference type="OrthoDB" id="2103474at2759"/>
<keyword evidence="4" id="KW-1185">Reference proteome</keyword>
<keyword evidence="2" id="KW-0812">Transmembrane</keyword>